<protein>
    <recommendedName>
        <fullName evidence="3">DNA polymerase III subunit delta</fullName>
    </recommendedName>
</protein>
<accession>A0A9D1SQY1</accession>
<evidence type="ECO:0008006" key="3">
    <source>
        <dbReference type="Google" id="ProtNLM"/>
    </source>
</evidence>
<evidence type="ECO:0000313" key="1">
    <source>
        <dbReference type="EMBL" id="HIU92140.1"/>
    </source>
</evidence>
<dbReference type="AlphaFoldDB" id="A0A9D1SQY1"/>
<reference evidence="1" key="1">
    <citation type="submission" date="2020-10" db="EMBL/GenBank/DDBJ databases">
        <authorList>
            <person name="Gilroy R."/>
        </authorList>
    </citation>
    <scope>NUCLEOTIDE SEQUENCE</scope>
    <source>
        <strain evidence="1">CHK154-7741</strain>
    </source>
</reference>
<dbReference type="Gene3D" id="3.40.50.300">
    <property type="entry name" value="P-loop containing nucleotide triphosphate hydrolases"/>
    <property type="match status" value="2"/>
</dbReference>
<evidence type="ECO:0000313" key="2">
    <source>
        <dbReference type="Proteomes" id="UP000886748"/>
    </source>
</evidence>
<dbReference type="InterPro" id="IPR027417">
    <property type="entry name" value="P-loop_NTPase"/>
</dbReference>
<name>A0A9D1SQY1_9CLOT</name>
<dbReference type="Pfam" id="PF13177">
    <property type="entry name" value="DNA_pol3_delta2"/>
    <property type="match status" value="2"/>
</dbReference>
<dbReference type="Proteomes" id="UP000886748">
    <property type="component" value="Unassembled WGS sequence"/>
</dbReference>
<comment type="caution">
    <text evidence="1">The sequence shown here is derived from an EMBL/GenBank/DDBJ whole genome shotgun (WGS) entry which is preliminary data.</text>
</comment>
<gene>
    <name evidence="1" type="ORF">IAD26_03280</name>
</gene>
<dbReference type="EMBL" id="DVOD01000022">
    <property type="protein sequence ID" value="HIU92140.1"/>
    <property type="molecule type" value="Genomic_DNA"/>
</dbReference>
<reference evidence="1" key="2">
    <citation type="journal article" date="2021" name="PeerJ">
        <title>Extensive microbial diversity within the chicken gut microbiome revealed by metagenomics and culture.</title>
        <authorList>
            <person name="Gilroy R."/>
            <person name="Ravi A."/>
            <person name="Getino M."/>
            <person name="Pursley I."/>
            <person name="Horton D.L."/>
            <person name="Alikhan N.F."/>
            <person name="Baker D."/>
            <person name="Gharbi K."/>
            <person name="Hall N."/>
            <person name="Watson M."/>
            <person name="Adriaenssens E.M."/>
            <person name="Foster-Nyarko E."/>
            <person name="Jarju S."/>
            <person name="Secka A."/>
            <person name="Antonio M."/>
            <person name="Oren A."/>
            <person name="Chaudhuri R.R."/>
            <person name="La Ragione R."/>
            <person name="Hildebrand F."/>
            <person name="Pallen M.J."/>
        </authorList>
    </citation>
    <scope>NUCLEOTIDE SEQUENCE</scope>
    <source>
        <strain evidence="1">CHK154-7741</strain>
    </source>
</reference>
<organism evidence="1 2">
    <name type="scientific">Candidatus Limenecus avicola</name>
    <dbReference type="NCBI Taxonomy" id="2840847"/>
    <lineage>
        <taxon>Bacteria</taxon>
        <taxon>Bacillati</taxon>
        <taxon>Bacillota</taxon>
        <taxon>Clostridia</taxon>
        <taxon>Eubacteriales</taxon>
        <taxon>Clostridiaceae</taxon>
        <taxon>Clostridiaceae incertae sedis</taxon>
        <taxon>Candidatus Limenecus</taxon>
    </lineage>
</organism>
<dbReference type="SUPFAM" id="SSF52540">
    <property type="entry name" value="P-loop containing nucleoside triphosphate hydrolases"/>
    <property type="match status" value="1"/>
</dbReference>
<sequence>MFHPILKRKFEYVTNYFETAIKNEKRSFAQSIVLYGQDIAAQYYLAMEIARQLNCMKDADPACDCLNCSWIRNNQHPAVLTVSKNDNKPSDDTSSKVISIKQTLMINNSLINSSDYYRVFIFCDSEIGEMNEFEKKHIQDFGGLNFKFPQENWIPKPLNRDVLIEASANSLLKSIEEPPERTLFLFLTEDKEDIIETIISRSQSFYVPSFNAQSYDTEFLTAALADYPAIKKINVINTAAVLLEAMQEHDYKVEYVLDCMEFYLAQMIKRNLNNKMLVQKIKKDISKIQHAKKQAQAYIKPQLIIEDLLFSFAF</sequence>
<proteinExistence type="predicted"/>